<feature type="binding site" evidence="7">
    <location>
        <position position="85"/>
    </location>
    <ligand>
        <name>Mg(2+)</name>
        <dbReference type="ChEBI" id="CHEBI:18420"/>
        <label>1</label>
        <note>catalytic</note>
    </ligand>
</feature>
<dbReference type="GO" id="GO:0046854">
    <property type="term" value="P:phosphatidylinositol phosphate biosynthetic process"/>
    <property type="evidence" value="ECO:0007669"/>
    <property type="project" value="InterPro"/>
</dbReference>
<comment type="catalytic activity">
    <reaction evidence="1 8">
        <text>a myo-inositol phosphate + H2O = myo-inositol + phosphate</text>
        <dbReference type="Rhea" id="RHEA:24056"/>
        <dbReference type="ChEBI" id="CHEBI:15377"/>
        <dbReference type="ChEBI" id="CHEBI:17268"/>
        <dbReference type="ChEBI" id="CHEBI:43474"/>
        <dbReference type="ChEBI" id="CHEBI:84139"/>
        <dbReference type="EC" id="3.1.3.25"/>
    </reaction>
</comment>
<comment type="similarity">
    <text evidence="3 8">Belongs to the inositol monophosphatase superfamily.</text>
</comment>
<dbReference type="InterPro" id="IPR033942">
    <property type="entry name" value="IMPase"/>
</dbReference>
<dbReference type="GO" id="GO:0006020">
    <property type="term" value="P:inositol metabolic process"/>
    <property type="evidence" value="ECO:0007669"/>
    <property type="project" value="TreeGrafter"/>
</dbReference>
<dbReference type="HOGENOM" id="CLU_044118_0_2_9"/>
<dbReference type="OrthoDB" id="9772456at2"/>
<dbReference type="STRING" id="574087.Acear_1399"/>
<dbReference type="PRINTS" id="PR01959">
    <property type="entry name" value="SBIMPHPHTASE"/>
</dbReference>
<dbReference type="eggNOG" id="COG0483">
    <property type="taxonomic scope" value="Bacteria"/>
</dbReference>
<dbReference type="SUPFAM" id="SSF56655">
    <property type="entry name" value="Carbohydrate phosphatase"/>
    <property type="match status" value="1"/>
</dbReference>
<name>D9QQW8_ACEAZ</name>
<feature type="binding site" evidence="7">
    <location>
        <position position="69"/>
    </location>
    <ligand>
        <name>Mg(2+)</name>
        <dbReference type="ChEBI" id="CHEBI:18420"/>
        <label>1</label>
        <note>catalytic</note>
    </ligand>
</feature>
<comment type="cofactor">
    <cofactor evidence="2 7 8">
        <name>Mg(2+)</name>
        <dbReference type="ChEBI" id="CHEBI:18420"/>
    </cofactor>
</comment>
<evidence type="ECO:0000313" key="10">
    <source>
        <dbReference type="Proteomes" id="UP000001661"/>
    </source>
</evidence>
<keyword evidence="4 7" id="KW-0479">Metal-binding</keyword>
<sequence>MLDLKECAKQVKEWARGVGEFQLERLDSNFQVNCKSSDVDLVTEVDELSEEILIEKINNNYPDHSILAEESGVADNDSDYRWVIDPLDGTTNYAHGFSIFAVSIALEYKEEVVLGVVYIPPLDHLYWAVKGEGAFLNDEWIEISRTNNLGEALLATGFPYDKATARKNNLDNFTKLVPQIRGIRRSGSAAFDLCNVASGVFDAFWELKLSFWDIAAGALLVEEAGGEIVTFNKEKGITIVAGNDSLVEQILAEIGE</sequence>
<dbReference type="InterPro" id="IPR020550">
    <property type="entry name" value="Inositol_monophosphatase_CS"/>
</dbReference>
<dbReference type="InterPro" id="IPR000760">
    <property type="entry name" value="Inositol_monophosphatase-like"/>
</dbReference>
<organism evidence="9 10">
    <name type="scientific">Acetohalobium arabaticum (strain ATCC 49924 / DSM 5501 / Z-7288)</name>
    <dbReference type="NCBI Taxonomy" id="574087"/>
    <lineage>
        <taxon>Bacteria</taxon>
        <taxon>Bacillati</taxon>
        <taxon>Bacillota</taxon>
        <taxon>Clostridia</taxon>
        <taxon>Halanaerobiales</taxon>
        <taxon>Halobacteroidaceae</taxon>
        <taxon>Acetohalobium</taxon>
    </lineage>
</organism>
<evidence type="ECO:0000313" key="9">
    <source>
        <dbReference type="EMBL" id="ADL12909.1"/>
    </source>
</evidence>
<keyword evidence="10" id="KW-1185">Reference proteome</keyword>
<evidence type="ECO:0000256" key="3">
    <source>
        <dbReference type="ARBA" id="ARBA00009759"/>
    </source>
</evidence>
<feature type="binding site" evidence="7">
    <location>
        <position position="88"/>
    </location>
    <ligand>
        <name>Mg(2+)</name>
        <dbReference type="ChEBI" id="CHEBI:18420"/>
        <label>1</label>
        <note>catalytic</note>
    </ligand>
</feature>
<evidence type="ECO:0000256" key="5">
    <source>
        <dbReference type="ARBA" id="ARBA00022801"/>
    </source>
</evidence>
<dbReference type="PROSITE" id="PS00630">
    <property type="entry name" value="IMP_2"/>
    <property type="match status" value="1"/>
</dbReference>
<dbReference type="EC" id="3.1.3.25" evidence="8"/>
<evidence type="ECO:0000256" key="1">
    <source>
        <dbReference type="ARBA" id="ARBA00001033"/>
    </source>
</evidence>
<dbReference type="InterPro" id="IPR022337">
    <property type="entry name" value="Inositol_monophosphatase_SuhB"/>
</dbReference>
<dbReference type="Gene3D" id="3.40.190.80">
    <property type="match status" value="1"/>
</dbReference>
<dbReference type="Pfam" id="PF00459">
    <property type="entry name" value="Inositol_P"/>
    <property type="match status" value="1"/>
</dbReference>
<dbReference type="AlphaFoldDB" id="D9QQW8"/>
<dbReference type="RefSeq" id="WP_013278354.1">
    <property type="nucleotide sequence ID" value="NC_014378.1"/>
</dbReference>
<dbReference type="GO" id="GO:0008934">
    <property type="term" value="F:inositol monophosphate 1-phosphatase activity"/>
    <property type="evidence" value="ECO:0007669"/>
    <property type="project" value="InterPro"/>
</dbReference>
<dbReference type="EMBL" id="CP002105">
    <property type="protein sequence ID" value="ADL12909.1"/>
    <property type="molecule type" value="Genomic_DNA"/>
</dbReference>
<feature type="binding site" evidence="7">
    <location>
        <position position="87"/>
    </location>
    <ligand>
        <name>Mg(2+)</name>
        <dbReference type="ChEBI" id="CHEBI:18420"/>
        <label>1</label>
        <note>catalytic</note>
    </ligand>
</feature>
<dbReference type="PANTHER" id="PTHR20854:SF4">
    <property type="entry name" value="INOSITOL-1-MONOPHOSPHATASE-RELATED"/>
    <property type="match status" value="1"/>
</dbReference>
<accession>D9QQW8</accession>
<dbReference type="Proteomes" id="UP000001661">
    <property type="component" value="Chromosome"/>
</dbReference>
<evidence type="ECO:0000256" key="2">
    <source>
        <dbReference type="ARBA" id="ARBA00001946"/>
    </source>
</evidence>
<dbReference type="FunFam" id="3.30.540.10:FF:000003">
    <property type="entry name" value="Inositol-1-monophosphatase"/>
    <property type="match status" value="1"/>
</dbReference>
<evidence type="ECO:0000256" key="4">
    <source>
        <dbReference type="ARBA" id="ARBA00022723"/>
    </source>
</evidence>
<dbReference type="KEGG" id="aar:Acear_1399"/>
<dbReference type="PANTHER" id="PTHR20854">
    <property type="entry name" value="INOSITOL MONOPHOSPHATASE"/>
    <property type="match status" value="1"/>
</dbReference>
<gene>
    <name evidence="9" type="ordered locus">Acear_1399</name>
</gene>
<dbReference type="CDD" id="cd01639">
    <property type="entry name" value="IMPase"/>
    <property type="match status" value="1"/>
</dbReference>
<dbReference type="PROSITE" id="PS00629">
    <property type="entry name" value="IMP_1"/>
    <property type="match status" value="1"/>
</dbReference>
<keyword evidence="6 7" id="KW-0460">Magnesium</keyword>
<dbReference type="GO" id="GO:0007165">
    <property type="term" value="P:signal transduction"/>
    <property type="evidence" value="ECO:0007669"/>
    <property type="project" value="TreeGrafter"/>
</dbReference>
<evidence type="ECO:0000256" key="6">
    <source>
        <dbReference type="ARBA" id="ARBA00022842"/>
    </source>
</evidence>
<proteinExistence type="inferred from homology"/>
<protein>
    <recommendedName>
        <fullName evidence="8">Inositol-1-monophosphatase</fullName>
        <ecNumber evidence="8">3.1.3.25</ecNumber>
    </recommendedName>
</protein>
<evidence type="ECO:0000256" key="8">
    <source>
        <dbReference type="RuleBase" id="RU364068"/>
    </source>
</evidence>
<keyword evidence="5 8" id="KW-0378">Hydrolase</keyword>
<dbReference type="InterPro" id="IPR020583">
    <property type="entry name" value="Inositol_monoP_metal-BS"/>
</dbReference>
<evidence type="ECO:0000256" key="7">
    <source>
        <dbReference type="PIRSR" id="PIRSR600760-2"/>
    </source>
</evidence>
<feature type="binding site" evidence="7">
    <location>
        <position position="213"/>
    </location>
    <ligand>
        <name>Mg(2+)</name>
        <dbReference type="ChEBI" id="CHEBI:18420"/>
        <label>1</label>
        <note>catalytic</note>
    </ligand>
</feature>
<reference evidence="9 10" key="1">
    <citation type="journal article" date="2010" name="Stand. Genomic Sci.">
        <title>Complete genome sequence of Acetohalobium arabaticum type strain (Z-7288).</title>
        <authorList>
            <person name="Sikorski J."/>
            <person name="Lapidus A."/>
            <person name="Chertkov O."/>
            <person name="Lucas S."/>
            <person name="Copeland A."/>
            <person name="Glavina Del Rio T."/>
            <person name="Nolan M."/>
            <person name="Tice H."/>
            <person name="Cheng J.F."/>
            <person name="Han C."/>
            <person name="Brambilla E."/>
            <person name="Pitluck S."/>
            <person name="Liolios K."/>
            <person name="Ivanova N."/>
            <person name="Mavromatis K."/>
            <person name="Mikhailova N."/>
            <person name="Pati A."/>
            <person name="Bruce D."/>
            <person name="Detter C."/>
            <person name="Tapia R."/>
            <person name="Goodwin L."/>
            <person name="Chen A."/>
            <person name="Palaniappan K."/>
            <person name="Land M."/>
            <person name="Hauser L."/>
            <person name="Chang Y.J."/>
            <person name="Jeffries C.D."/>
            <person name="Rohde M."/>
            <person name="Goker M."/>
            <person name="Spring S."/>
            <person name="Woyke T."/>
            <person name="Bristow J."/>
            <person name="Eisen J.A."/>
            <person name="Markowitz V."/>
            <person name="Hugenholtz P."/>
            <person name="Kyrpides N.C."/>
            <person name="Klenk H.P."/>
        </authorList>
    </citation>
    <scope>NUCLEOTIDE SEQUENCE [LARGE SCALE GENOMIC DNA]</scope>
    <source>
        <strain evidence="10">ATCC 49924 / DSM 5501 / Z-7288</strain>
    </source>
</reference>
<dbReference type="GO" id="GO:0046872">
    <property type="term" value="F:metal ion binding"/>
    <property type="evidence" value="ECO:0007669"/>
    <property type="project" value="UniProtKB-KW"/>
</dbReference>
<dbReference type="PRINTS" id="PR00377">
    <property type="entry name" value="IMPHPHTASES"/>
</dbReference>
<dbReference type="Gene3D" id="3.30.540.10">
    <property type="entry name" value="Fructose-1,6-Bisphosphatase, subunit A, domain 1"/>
    <property type="match status" value="1"/>
</dbReference>